<name>Q6LPT8_PHOPR</name>
<evidence type="ECO:0000313" key="1">
    <source>
        <dbReference type="EMBL" id="CAG20688.1"/>
    </source>
</evidence>
<dbReference type="HOGENOM" id="CLU_1957511_0_0_6"/>
<gene>
    <name evidence="1" type="primary">CBU0714</name>
    <name evidence="1" type="ordered locus">PBPRA2302</name>
</gene>
<dbReference type="Proteomes" id="UP000000593">
    <property type="component" value="Chromosome 1"/>
</dbReference>
<dbReference type="InterPro" id="IPR022254">
    <property type="entry name" value="DUF3775"/>
</dbReference>
<dbReference type="KEGG" id="ppr:PBPRA2302"/>
<accession>Q6LPT8</accession>
<keyword evidence="2" id="KW-1185">Reference proteome</keyword>
<proteinExistence type="predicted"/>
<dbReference type="Pfam" id="PF12616">
    <property type="entry name" value="DUF3775"/>
    <property type="match status" value="1"/>
</dbReference>
<dbReference type="EMBL" id="CR378670">
    <property type="protein sequence ID" value="CAG20688.1"/>
    <property type="molecule type" value="Genomic_DNA"/>
</dbReference>
<dbReference type="STRING" id="298386.PBPRA2302"/>
<organism evidence="1 2">
    <name type="scientific">Photobacterium profundum (strain SS9)</name>
    <dbReference type="NCBI Taxonomy" id="298386"/>
    <lineage>
        <taxon>Bacteria</taxon>
        <taxon>Pseudomonadati</taxon>
        <taxon>Pseudomonadota</taxon>
        <taxon>Gammaproteobacteria</taxon>
        <taxon>Vibrionales</taxon>
        <taxon>Vibrionaceae</taxon>
        <taxon>Photobacterium</taxon>
    </lineage>
</organism>
<protein>
    <submittedName>
        <fullName evidence="1">Uncharacterized protein</fullName>
    </submittedName>
</protein>
<dbReference type="AlphaFoldDB" id="Q6LPT8"/>
<sequence length="128" mass="14631">MASRLRTADMQNIRNENIIQIIQQAKKTNPKNNRPVIIGVSEIDFTPTPERTKLNSMINKLRRDEIAELYALMIIGRGNCDDWVYLVEAGMHIKVRDISSKVQLADYLKLGLIKKPGRNMLKSKLIAI</sequence>
<reference evidence="2" key="1">
    <citation type="journal article" date="2005" name="Science">
        <title>Life at depth: Photobacterium profundum genome sequence and expression analysis.</title>
        <authorList>
            <person name="Vezzi A."/>
            <person name="Campanaro S."/>
            <person name="D'Angelo M."/>
            <person name="Simonato F."/>
            <person name="Vitulo N."/>
            <person name="Lauro F.M."/>
            <person name="Cestaro A."/>
            <person name="Malacrida G."/>
            <person name="Simionati B."/>
            <person name="Cannata N."/>
            <person name="Romualdi C."/>
            <person name="Bartlett D.H."/>
            <person name="Valle G."/>
        </authorList>
    </citation>
    <scope>NUCLEOTIDE SEQUENCE [LARGE SCALE GENOMIC DNA]</scope>
    <source>
        <strain evidence="2">ATCC BAA-1253 / SS9</strain>
    </source>
</reference>
<evidence type="ECO:0000313" key="2">
    <source>
        <dbReference type="Proteomes" id="UP000000593"/>
    </source>
</evidence>